<evidence type="ECO:0000256" key="6">
    <source>
        <dbReference type="ARBA" id="ARBA00022833"/>
    </source>
</evidence>
<dbReference type="PANTHER" id="PTHR23292:SF6">
    <property type="entry name" value="FI16602P1-RELATED"/>
    <property type="match status" value="1"/>
</dbReference>
<dbReference type="Pfam" id="PF10601">
    <property type="entry name" value="zf-LITAF-like"/>
    <property type="match status" value="1"/>
</dbReference>
<keyword evidence="9" id="KW-1133">Transmembrane helix</keyword>
<dbReference type="InterPro" id="IPR037519">
    <property type="entry name" value="LITAF_fam"/>
</dbReference>
<dbReference type="Proteomes" id="UP000746747">
    <property type="component" value="Unassembled WGS sequence"/>
</dbReference>
<keyword evidence="12" id="KW-1185">Reference proteome</keyword>
<keyword evidence="9" id="KW-0812">Transmembrane</keyword>
<comment type="subcellular location">
    <subcellularLocation>
        <location evidence="2">Endosome membrane</location>
        <topology evidence="2">Peripheral membrane protein</topology>
    </subcellularLocation>
    <subcellularLocation>
        <location evidence="1">Late endosome membrane</location>
    </subcellularLocation>
    <subcellularLocation>
        <location evidence="3">Lysosome membrane</location>
        <topology evidence="3">Peripheral membrane protein</topology>
        <orientation evidence="3">Cytoplasmic side</orientation>
    </subcellularLocation>
</comment>
<evidence type="ECO:0000313" key="12">
    <source>
        <dbReference type="Proteomes" id="UP000746747"/>
    </source>
</evidence>
<dbReference type="OrthoDB" id="4713066at2759"/>
<evidence type="ECO:0000313" key="11">
    <source>
        <dbReference type="EMBL" id="CAG9534102.1"/>
    </source>
</evidence>
<organism evidence="11 12">
    <name type="scientific">Cercopithifilaria johnstoni</name>
    <dbReference type="NCBI Taxonomy" id="2874296"/>
    <lineage>
        <taxon>Eukaryota</taxon>
        <taxon>Metazoa</taxon>
        <taxon>Ecdysozoa</taxon>
        <taxon>Nematoda</taxon>
        <taxon>Chromadorea</taxon>
        <taxon>Rhabditida</taxon>
        <taxon>Spirurina</taxon>
        <taxon>Spiruromorpha</taxon>
        <taxon>Filarioidea</taxon>
        <taxon>Onchocercidae</taxon>
        <taxon>Cercopithifilaria</taxon>
    </lineage>
</organism>
<dbReference type="GO" id="GO:0008270">
    <property type="term" value="F:zinc ion binding"/>
    <property type="evidence" value="ECO:0007669"/>
    <property type="project" value="TreeGrafter"/>
</dbReference>
<evidence type="ECO:0000256" key="4">
    <source>
        <dbReference type="ARBA" id="ARBA00005975"/>
    </source>
</evidence>
<dbReference type="GO" id="GO:0031902">
    <property type="term" value="C:late endosome membrane"/>
    <property type="evidence" value="ECO:0007669"/>
    <property type="project" value="UniProtKB-SubCell"/>
</dbReference>
<dbReference type="PANTHER" id="PTHR23292">
    <property type="entry name" value="LIPOPOLYSACCHARIDE-INDUCED TUMOR NECROSIS FACTOR-ALPHA FACTOR"/>
    <property type="match status" value="1"/>
</dbReference>
<dbReference type="GO" id="GO:0005765">
    <property type="term" value="C:lysosomal membrane"/>
    <property type="evidence" value="ECO:0007669"/>
    <property type="project" value="UniProtKB-SubCell"/>
</dbReference>
<keyword evidence="7 9" id="KW-0472">Membrane</keyword>
<evidence type="ECO:0000256" key="9">
    <source>
        <dbReference type="SAM" id="Phobius"/>
    </source>
</evidence>
<accession>A0A8J2Q357</accession>
<feature type="domain" description="LITAF" evidence="10">
    <location>
        <begin position="95"/>
        <end position="180"/>
    </location>
</feature>
<protein>
    <recommendedName>
        <fullName evidence="10">LITAF domain-containing protein</fullName>
    </recommendedName>
</protein>
<evidence type="ECO:0000256" key="3">
    <source>
        <dbReference type="ARBA" id="ARBA00004630"/>
    </source>
</evidence>
<feature type="transmembrane region" description="Helical" evidence="9">
    <location>
        <begin position="136"/>
        <end position="158"/>
    </location>
</feature>
<gene>
    <name evidence="11" type="ORF">CJOHNSTONI_LOCUS4272</name>
</gene>
<comment type="similarity">
    <text evidence="4">Belongs to the CDIP1/LITAF family.</text>
</comment>
<feature type="region of interest" description="Disordered" evidence="8">
    <location>
        <begin position="1"/>
        <end position="27"/>
    </location>
</feature>
<evidence type="ECO:0000256" key="8">
    <source>
        <dbReference type="SAM" id="MobiDB-lite"/>
    </source>
</evidence>
<evidence type="ECO:0000259" key="10">
    <source>
        <dbReference type="PROSITE" id="PS51837"/>
    </source>
</evidence>
<dbReference type="PROSITE" id="PS51837">
    <property type="entry name" value="LITAF"/>
    <property type="match status" value="1"/>
</dbReference>
<name>A0A8J2Q357_9BILA</name>
<sequence length="183" mass="20503">MGEIEEPVRKSTPPPPYSPERPPPPYSKMINVRLGDLNVNKIMEKEEMNCNTPHLPCTPFSSGSVSSTVHPQLISTPTNVISILEGVNPASGPSDASVAVSNYIVKKATTAEPHDEFCPKCQCRIRTKQSHKSGRLTWLLVFIILILFFPIAFVPFLIDSCKDVRHYCPKCNMLLSVKKRFFF</sequence>
<feature type="compositionally biased region" description="Pro residues" evidence="8">
    <location>
        <begin position="12"/>
        <end position="26"/>
    </location>
</feature>
<dbReference type="EMBL" id="CAKAEH010001288">
    <property type="protein sequence ID" value="CAG9534102.1"/>
    <property type="molecule type" value="Genomic_DNA"/>
</dbReference>
<evidence type="ECO:0000256" key="5">
    <source>
        <dbReference type="ARBA" id="ARBA00022723"/>
    </source>
</evidence>
<evidence type="ECO:0000256" key="1">
    <source>
        <dbReference type="ARBA" id="ARBA00004414"/>
    </source>
</evidence>
<evidence type="ECO:0000256" key="7">
    <source>
        <dbReference type="ARBA" id="ARBA00023136"/>
    </source>
</evidence>
<dbReference type="AlphaFoldDB" id="A0A8J2Q357"/>
<comment type="caution">
    <text evidence="11">The sequence shown here is derived from an EMBL/GenBank/DDBJ whole genome shotgun (WGS) entry which is preliminary data.</text>
</comment>
<keyword evidence="6" id="KW-0862">Zinc</keyword>
<reference evidence="11" key="1">
    <citation type="submission" date="2021-09" db="EMBL/GenBank/DDBJ databases">
        <authorList>
            <consortium name="Pathogen Informatics"/>
        </authorList>
    </citation>
    <scope>NUCLEOTIDE SEQUENCE</scope>
</reference>
<proteinExistence type="inferred from homology"/>
<dbReference type="SMART" id="SM00714">
    <property type="entry name" value="LITAF"/>
    <property type="match status" value="1"/>
</dbReference>
<dbReference type="InterPro" id="IPR006629">
    <property type="entry name" value="LITAF"/>
</dbReference>
<keyword evidence="5" id="KW-0479">Metal-binding</keyword>
<evidence type="ECO:0000256" key="2">
    <source>
        <dbReference type="ARBA" id="ARBA00004481"/>
    </source>
</evidence>